<evidence type="ECO:0000256" key="11">
    <source>
        <dbReference type="SAM" id="Phobius"/>
    </source>
</evidence>
<name>A0AAW0SQL9_SCYPA</name>
<reference evidence="13 14" key="1">
    <citation type="submission" date="2023-03" db="EMBL/GenBank/DDBJ databases">
        <title>High-quality genome of Scylla paramamosain provides insights in environmental adaptation.</title>
        <authorList>
            <person name="Zhang L."/>
        </authorList>
    </citation>
    <scope>NUCLEOTIDE SEQUENCE [LARGE SCALE GENOMIC DNA]</scope>
    <source>
        <strain evidence="13">LZ_2023a</strain>
        <tissue evidence="13">Muscle</tissue>
    </source>
</reference>
<evidence type="ECO:0000313" key="13">
    <source>
        <dbReference type="EMBL" id="KAK8377276.1"/>
    </source>
</evidence>
<evidence type="ECO:0000256" key="9">
    <source>
        <dbReference type="RuleBase" id="RU000688"/>
    </source>
</evidence>
<proteinExistence type="inferred from homology"/>
<dbReference type="Pfam" id="PF00001">
    <property type="entry name" value="7tm_1"/>
    <property type="match status" value="1"/>
</dbReference>
<dbReference type="PROSITE" id="PS00237">
    <property type="entry name" value="G_PROTEIN_RECEP_F1_1"/>
    <property type="match status" value="1"/>
</dbReference>
<feature type="transmembrane region" description="Helical" evidence="11">
    <location>
        <begin position="52"/>
        <end position="72"/>
    </location>
</feature>
<feature type="compositionally biased region" description="Polar residues" evidence="10">
    <location>
        <begin position="327"/>
        <end position="346"/>
    </location>
</feature>
<dbReference type="GO" id="GO:0005886">
    <property type="term" value="C:plasma membrane"/>
    <property type="evidence" value="ECO:0007669"/>
    <property type="project" value="TreeGrafter"/>
</dbReference>
<evidence type="ECO:0000256" key="3">
    <source>
        <dbReference type="ARBA" id="ARBA00022692"/>
    </source>
</evidence>
<dbReference type="EMBL" id="JARAKH010000047">
    <property type="protein sequence ID" value="KAK8377276.1"/>
    <property type="molecule type" value="Genomic_DNA"/>
</dbReference>
<dbReference type="GO" id="GO:0004930">
    <property type="term" value="F:G protein-coupled receptor activity"/>
    <property type="evidence" value="ECO:0007669"/>
    <property type="project" value="UniProtKB-KW"/>
</dbReference>
<evidence type="ECO:0000256" key="8">
    <source>
        <dbReference type="ARBA" id="ARBA00023224"/>
    </source>
</evidence>
<feature type="transmembrane region" description="Helical" evidence="11">
    <location>
        <begin position="183"/>
        <end position="207"/>
    </location>
</feature>
<evidence type="ECO:0000256" key="2">
    <source>
        <dbReference type="ARBA" id="ARBA00010663"/>
    </source>
</evidence>
<feature type="transmembrane region" description="Helical" evidence="11">
    <location>
        <begin position="236"/>
        <end position="263"/>
    </location>
</feature>
<feature type="region of interest" description="Disordered" evidence="10">
    <location>
        <begin position="321"/>
        <end position="346"/>
    </location>
</feature>
<feature type="transmembrane region" description="Helical" evidence="11">
    <location>
        <begin position="134"/>
        <end position="154"/>
    </location>
</feature>
<keyword evidence="8 9" id="KW-0807">Transducer</keyword>
<evidence type="ECO:0000256" key="10">
    <source>
        <dbReference type="SAM" id="MobiDB-lite"/>
    </source>
</evidence>
<evidence type="ECO:0000313" key="14">
    <source>
        <dbReference type="Proteomes" id="UP001487740"/>
    </source>
</evidence>
<protein>
    <recommendedName>
        <fullName evidence="12">G-protein coupled receptors family 1 profile domain-containing protein</fullName>
    </recommendedName>
</protein>
<gene>
    <name evidence="13" type="ORF">O3P69_013727</name>
</gene>
<keyword evidence="3 9" id="KW-0812">Transmembrane</keyword>
<feature type="compositionally biased region" description="Basic and acidic residues" evidence="10">
    <location>
        <begin position="435"/>
        <end position="453"/>
    </location>
</feature>
<feature type="transmembrane region" description="Helical" evidence="11">
    <location>
        <begin position="275"/>
        <end position="298"/>
    </location>
</feature>
<dbReference type="SUPFAM" id="SSF81321">
    <property type="entry name" value="Family A G protein-coupled receptor-like"/>
    <property type="match status" value="1"/>
</dbReference>
<feature type="region of interest" description="Disordered" evidence="10">
    <location>
        <begin position="435"/>
        <end position="525"/>
    </location>
</feature>
<dbReference type="Proteomes" id="UP001487740">
    <property type="component" value="Unassembled WGS sequence"/>
</dbReference>
<comment type="subcellular location">
    <subcellularLocation>
        <location evidence="1">Membrane</location>
        <topology evidence="1">Multi-pass membrane protein</topology>
    </subcellularLocation>
</comment>
<evidence type="ECO:0000256" key="7">
    <source>
        <dbReference type="ARBA" id="ARBA00023170"/>
    </source>
</evidence>
<dbReference type="PRINTS" id="PR00237">
    <property type="entry name" value="GPCRRHODOPSN"/>
</dbReference>
<dbReference type="SMART" id="SM01381">
    <property type="entry name" value="7TM_GPCR_Srsx"/>
    <property type="match status" value="1"/>
</dbReference>
<keyword evidence="6 11" id="KW-0472">Membrane</keyword>
<feature type="transmembrane region" description="Helical" evidence="11">
    <location>
        <begin position="15"/>
        <end position="40"/>
    </location>
</feature>
<keyword evidence="5 9" id="KW-0297">G-protein coupled receptor</keyword>
<evidence type="ECO:0000256" key="1">
    <source>
        <dbReference type="ARBA" id="ARBA00004141"/>
    </source>
</evidence>
<evidence type="ECO:0000256" key="5">
    <source>
        <dbReference type="ARBA" id="ARBA00023040"/>
    </source>
</evidence>
<dbReference type="InterPro" id="IPR017452">
    <property type="entry name" value="GPCR_Rhodpsn_7TM"/>
</dbReference>
<evidence type="ECO:0000256" key="4">
    <source>
        <dbReference type="ARBA" id="ARBA00022989"/>
    </source>
</evidence>
<feature type="transmembrane region" description="Helical" evidence="11">
    <location>
        <begin position="92"/>
        <end position="113"/>
    </location>
</feature>
<comment type="similarity">
    <text evidence="2 9">Belongs to the G-protein coupled receptor 1 family.</text>
</comment>
<dbReference type="PROSITE" id="PS50262">
    <property type="entry name" value="G_PROTEIN_RECEP_F1_2"/>
    <property type="match status" value="1"/>
</dbReference>
<evidence type="ECO:0000256" key="6">
    <source>
        <dbReference type="ARBA" id="ARBA00023136"/>
    </source>
</evidence>
<dbReference type="Gene3D" id="1.20.1070.10">
    <property type="entry name" value="Rhodopsin 7-helix transmembrane proteins"/>
    <property type="match status" value="1"/>
</dbReference>
<keyword evidence="7 9" id="KW-0675">Receptor</keyword>
<evidence type="ECO:0000259" key="12">
    <source>
        <dbReference type="PROSITE" id="PS50262"/>
    </source>
</evidence>
<comment type="caution">
    <text evidence="13">The sequence shown here is derived from an EMBL/GenBank/DDBJ whole genome shotgun (WGS) entry which is preliminary data.</text>
</comment>
<sequence>MHMGVEVELFPDWLVGVWTGVLVTLMAVGVGGNVLVPVVVVRTRDLRSSTNFLLVNLAAADLLVLLVSLPTALVELHSRPETWVLGEPMCKLVPFVEYCVSHASVLTILVISFERYYAICRPLRASYTCTKMRACTCILTIWAAAVLLSSPMLVMSKYLFVPYADGTMVHGCYTELTTFWSCLYINLVTAVFFFVPLVLLVLLYLVIGRSLMRDSASAALQHRKVDLPNMKARKQVVVMLATVTVFFFVSLFPFRVLTLWIVWTPQETIETIGPLRYFSFLYGTRVLFFANSAVNPILYNLTSTKFREAFLKLLGENRGDSRRHLSRQSTFNTTGTSMSNGRSGSSRTIPTDLVAIKESYPHRVALARCGRQVSTDDFSSTRPSIARYGRQSSFAGSYCFTSTNSATNSASCSRQNSRAGDHCVYGPEEVGRRLAEGEKRHSGEGRRLLEGDRPPALTDDMIEEERSSGATVRGDSLRRSHEKKIESEMEQLLAEGNSGPQAPDKNPATASPSSSLDTAQHAAGR</sequence>
<accession>A0AAW0SQL9</accession>
<dbReference type="PANTHER" id="PTHR24243:SF233">
    <property type="entry name" value="THYROTROPIN-RELEASING HORMONE RECEPTOR"/>
    <property type="match status" value="1"/>
</dbReference>
<dbReference type="InterPro" id="IPR000276">
    <property type="entry name" value="GPCR_Rhodpsn"/>
</dbReference>
<dbReference type="AlphaFoldDB" id="A0AAW0SQL9"/>
<feature type="compositionally biased region" description="Polar residues" evidence="10">
    <location>
        <begin position="508"/>
        <end position="518"/>
    </location>
</feature>
<feature type="domain" description="G-protein coupled receptors family 1 profile" evidence="12">
    <location>
        <begin position="32"/>
        <end position="299"/>
    </location>
</feature>
<dbReference type="PANTHER" id="PTHR24243">
    <property type="entry name" value="G-PROTEIN COUPLED RECEPTOR"/>
    <property type="match status" value="1"/>
</dbReference>
<organism evidence="13 14">
    <name type="scientific">Scylla paramamosain</name>
    <name type="common">Mud crab</name>
    <dbReference type="NCBI Taxonomy" id="85552"/>
    <lineage>
        <taxon>Eukaryota</taxon>
        <taxon>Metazoa</taxon>
        <taxon>Ecdysozoa</taxon>
        <taxon>Arthropoda</taxon>
        <taxon>Crustacea</taxon>
        <taxon>Multicrustacea</taxon>
        <taxon>Malacostraca</taxon>
        <taxon>Eumalacostraca</taxon>
        <taxon>Eucarida</taxon>
        <taxon>Decapoda</taxon>
        <taxon>Pleocyemata</taxon>
        <taxon>Brachyura</taxon>
        <taxon>Eubrachyura</taxon>
        <taxon>Portunoidea</taxon>
        <taxon>Portunidae</taxon>
        <taxon>Portuninae</taxon>
        <taxon>Scylla</taxon>
    </lineage>
</organism>
<feature type="compositionally biased region" description="Basic and acidic residues" evidence="10">
    <location>
        <begin position="475"/>
        <end position="487"/>
    </location>
</feature>
<keyword evidence="4 11" id="KW-1133">Transmembrane helix</keyword>
<keyword evidence="14" id="KW-1185">Reference proteome</keyword>